<dbReference type="Pfam" id="PF13302">
    <property type="entry name" value="Acetyltransf_3"/>
    <property type="match status" value="1"/>
</dbReference>
<sequence length="204" mass="23061">MTVSVTPAQRDWVGPIAPVTLKGPTLTLVPVDVDQDYEALFNAVGDPHTFDYYPHGPIANAKEYKQKLQKELQQGYTPFKVVRGDKLVGSVSLLNTIVEQKQSEIGAIWVNPECRGSNVLVEIAYILLSFCFDTLKFNRVQWKTHHENIASQKAAIKIGMSHEGVLRNHMIMYDGTLRHSYYYSAIIDEWPKVKDLLEAKLTKA</sequence>
<evidence type="ECO:0000259" key="1">
    <source>
        <dbReference type="PROSITE" id="PS51186"/>
    </source>
</evidence>
<accession>A0A060TDU0</accession>
<gene>
    <name evidence="2" type="ORF">GNLVRS02_ARAD1D10076g</name>
</gene>
<dbReference type="EMBL" id="HG937694">
    <property type="protein sequence ID" value="CDP37376.1"/>
    <property type="molecule type" value="Genomic_DNA"/>
</dbReference>
<organism evidence="2">
    <name type="scientific">Blastobotrys adeninivorans</name>
    <name type="common">Yeast</name>
    <name type="synonym">Arxula adeninivorans</name>
    <dbReference type="NCBI Taxonomy" id="409370"/>
    <lineage>
        <taxon>Eukaryota</taxon>
        <taxon>Fungi</taxon>
        <taxon>Dikarya</taxon>
        <taxon>Ascomycota</taxon>
        <taxon>Saccharomycotina</taxon>
        <taxon>Dipodascomycetes</taxon>
        <taxon>Dipodascales</taxon>
        <taxon>Trichomonascaceae</taxon>
        <taxon>Blastobotrys</taxon>
    </lineage>
</organism>
<reference evidence="2" key="1">
    <citation type="submission" date="2014-02" db="EMBL/GenBank/DDBJ databases">
        <authorList>
            <person name="Genoscope - CEA"/>
        </authorList>
    </citation>
    <scope>NUCLEOTIDE SEQUENCE</scope>
    <source>
        <strain evidence="2">LS3</strain>
    </source>
</reference>
<evidence type="ECO:0000313" key="2">
    <source>
        <dbReference type="EMBL" id="CDP37376.1"/>
    </source>
</evidence>
<dbReference type="InterPro" id="IPR016181">
    <property type="entry name" value="Acyl_CoA_acyltransferase"/>
</dbReference>
<dbReference type="AlphaFoldDB" id="A0A060TDU0"/>
<dbReference type="PROSITE" id="PS51186">
    <property type="entry name" value="GNAT"/>
    <property type="match status" value="1"/>
</dbReference>
<reference evidence="2" key="2">
    <citation type="submission" date="2014-06" db="EMBL/GenBank/DDBJ databases">
        <title>The complete genome of Blastobotrys (Arxula) adeninivorans LS3 - a yeast of biotechnological interest.</title>
        <authorList>
            <person name="Kunze G."/>
            <person name="Gaillardin C."/>
            <person name="Czernicka M."/>
            <person name="Durrens P."/>
            <person name="Martin T."/>
            <person name="Boer E."/>
            <person name="Gabaldon T."/>
            <person name="Cruz J."/>
            <person name="Talla E."/>
            <person name="Marck C."/>
            <person name="Goffeau A."/>
            <person name="Barbe V."/>
            <person name="Baret P."/>
            <person name="Baronian K."/>
            <person name="Beier S."/>
            <person name="Bleykasten C."/>
            <person name="Bode R."/>
            <person name="Casaregola S."/>
            <person name="Despons L."/>
            <person name="Fairhead C."/>
            <person name="Giersberg M."/>
            <person name="Gierski P."/>
            <person name="Hahnel U."/>
            <person name="Hartmann A."/>
            <person name="Jankowska D."/>
            <person name="Jubin C."/>
            <person name="Jung P."/>
            <person name="Lafontaine I."/>
            <person name="Leh-Louis V."/>
            <person name="Lemaire M."/>
            <person name="Marcet-Houben M."/>
            <person name="Mascher M."/>
            <person name="Morel G."/>
            <person name="Richard G.-F."/>
            <person name="Riechen J."/>
            <person name="Sacerdot C."/>
            <person name="Sarkar A."/>
            <person name="Savel G."/>
            <person name="Schacherer J."/>
            <person name="Sherman D."/>
            <person name="Straub M.-L."/>
            <person name="Stein N."/>
            <person name="Thierry A."/>
            <person name="Trautwein-Schult A."/>
            <person name="Westhof E."/>
            <person name="Worch S."/>
            <person name="Dujon B."/>
            <person name="Souciet J.-L."/>
            <person name="Wincker P."/>
            <person name="Scholz U."/>
            <person name="Neuveglise N."/>
        </authorList>
    </citation>
    <scope>NUCLEOTIDE SEQUENCE</scope>
    <source>
        <strain evidence="2">LS3</strain>
    </source>
</reference>
<dbReference type="PANTHER" id="PTHR43610">
    <property type="entry name" value="BLL6696 PROTEIN"/>
    <property type="match status" value="1"/>
</dbReference>
<name>A0A060TDU0_BLAAD</name>
<dbReference type="InterPro" id="IPR000182">
    <property type="entry name" value="GNAT_dom"/>
</dbReference>
<dbReference type="Gene3D" id="3.40.630.30">
    <property type="match status" value="1"/>
</dbReference>
<dbReference type="GO" id="GO:0016747">
    <property type="term" value="F:acyltransferase activity, transferring groups other than amino-acyl groups"/>
    <property type="evidence" value="ECO:0007669"/>
    <property type="project" value="InterPro"/>
</dbReference>
<feature type="domain" description="N-acetyltransferase" evidence="1">
    <location>
        <begin position="26"/>
        <end position="188"/>
    </location>
</feature>
<dbReference type="SUPFAM" id="SSF55729">
    <property type="entry name" value="Acyl-CoA N-acyltransferases (Nat)"/>
    <property type="match status" value="1"/>
</dbReference>
<protein>
    <submittedName>
        <fullName evidence="2">ARAD1D10076p</fullName>
    </submittedName>
</protein>
<proteinExistence type="predicted"/>
<dbReference type="PhylomeDB" id="A0A060TDU0"/>
<dbReference type="PANTHER" id="PTHR43610:SF1">
    <property type="entry name" value="N-ACETYLTRANSFERASE DOMAIN-CONTAINING PROTEIN"/>
    <property type="match status" value="1"/>
</dbReference>